<feature type="transmembrane region" description="Helical" evidence="7">
    <location>
        <begin position="429"/>
        <end position="447"/>
    </location>
</feature>
<keyword evidence="2 6" id="KW-0813">Transport</keyword>
<feature type="transmembrane region" description="Helical" evidence="7">
    <location>
        <begin position="146"/>
        <end position="165"/>
    </location>
</feature>
<feature type="transmembrane region" description="Helical" evidence="7">
    <location>
        <begin position="92"/>
        <end position="115"/>
    </location>
</feature>
<dbReference type="Proteomes" id="UP000525987">
    <property type="component" value="Unassembled WGS sequence"/>
</dbReference>
<comment type="subcellular location">
    <subcellularLocation>
        <location evidence="1">Membrane</location>
        <topology evidence="1">Multi-pass membrane protein</topology>
    </subcellularLocation>
</comment>
<dbReference type="GO" id="GO:0015293">
    <property type="term" value="F:symporter activity"/>
    <property type="evidence" value="ECO:0007669"/>
    <property type="project" value="UniProtKB-KW"/>
</dbReference>
<evidence type="ECO:0000256" key="3">
    <source>
        <dbReference type="ARBA" id="ARBA00022692"/>
    </source>
</evidence>
<feature type="transmembrane region" description="Helical" evidence="7">
    <location>
        <begin position="301"/>
        <end position="334"/>
    </location>
</feature>
<feature type="transmembrane region" description="Helical" evidence="7">
    <location>
        <begin position="255"/>
        <end position="281"/>
    </location>
</feature>
<keyword evidence="3 6" id="KW-0812">Transmembrane</keyword>
<evidence type="ECO:0000256" key="2">
    <source>
        <dbReference type="ARBA" id="ARBA00022448"/>
    </source>
</evidence>
<dbReference type="Pfam" id="PF00209">
    <property type="entry name" value="SNF"/>
    <property type="match status" value="2"/>
</dbReference>
<dbReference type="RefSeq" id="WP_183386901.1">
    <property type="nucleotide sequence ID" value="NZ_JACHXM010000004.1"/>
</dbReference>
<name>A0A7W5BWN3_9GAMM</name>
<proteinExistence type="inferred from homology"/>
<dbReference type="PROSITE" id="PS50267">
    <property type="entry name" value="NA_NEUROTRAN_SYMP_3"/>
    <property type="match status" value="1"/>
</dbReference>
<accession>A0A7W5BWN3</accession>
<dbReference type="PANTHER" id="PTHR42948">
    <property type="entry name" value="TRANSPORTER"/>
    <property type="match status" value="1"/>
</dbReference>
<evidence type="ECO:0000256" key="7">
    <source>
        <dbReference type="SAM" id="Phobius"/>
    </source>
</evidence>
<keyword evidence="5 7" id="KW-0472">Membrane</keyword>
<dbReference type="InterPro" id="IPR047218">
    <property type="entry name" value="YocR/YhdH-like"/>
</dbReference>
<dbReference type="GO" id="GO:0016020">
    <property type="term" value="C:membrane"/>
    <property type="evidence" value="ECO:0007669"/>
    <property type="project" value="UniProtKB-SubCell"/>
</dbReference>
<comment type="similarity">
    <text evidence="6">Belongs to the sodium:neurotransmitter symporter (SNF) (TC 2.A.22) family.</text>
</comment>
<dbReference type="CDD" id="cd10336">
    <property type="entry name" value="SLC6sbd_Tyt1-Like"/>
    <property type="match status" value="1"/>
</dbReference>
<dbReference type="InterPro" id="IPR037272">
    <property type="entry name" value="SNS_sf"/>
</dbReference>
<feature type="transmembrane region" description="Helical" evidence="7">
    <location>
        <begin position="219"/>
        <end position="243"/>
    </location>
</feature>
<feature type="transmembrane region" description="Helical" evidence="7">
    <location>
        <begin position="177"/>
        <end position="199"/>
    </location>
</feature>
<dbReference type="AlphaFoldDB" id="A0A7W5BWN3"/>
<comment type="caution">
    <text evidence="8">The sequence shown here is derived from an EMBL/GenBank/DDBJ whole genome shotgun (WGS) entry which is preliminary data.</text>
</comment>
<evidence type="ECO:0000256" key="4">
    <source>
        <dbReference type="ARBA" id="ARBA00022989"/>
    </source>
</evidence>
<keyword evidence="4 7" id="KW-1133">Transmembrane helix</keyword>
<evidence type="ECO:0000313" key="9">
    <source>
        <dbReference type="Proteomes" id="UP000525987"/>
    </source>
</evidence>
<feature type="transmembrane region" description="Helical" evidence="7">
    <location>
        <begin position="42"/>
        <end position="64"/>
    </location>
</feature>
<sequence>MSTHNVWTHKGTFLLAAVGSAVGLGNLWRFPYLAGENGGGAFLLIYALTIFAVGIPILIAETMLGRNSRRSPIMGMRFLTRTHKTSRAWESIGWLGAVSAFIILSFYSVIAGWAIHYTGRMLTGSLQGADADTVAAGFDALLASPALLTLYHTLFIGASALVVGLGIHRGIENSLRILMPALFVILMVVLAYAAMIGDLGGAADFLFTFNVADLSLEGWLAAMGQSFFTLSLGMGAIMAYGAYMSGEASLTRTAFTIAIVDTAVALIAGLAIFALVFGAGLDPAEGPGLMFVTLPLAFAEMPGGALVGAIFFILVLGAALSSAISLIEPVAAYLVERFDLSRPQAVSVMVIASWALGLLTVFSFNRWAQDSIFHALFGRSAFGLLELLTNIFMPLGGLLISLFAGWALTHGEVMKEMRTGEAWFQVWRLLVRFVAPAAVAFVFLRTIPQVQGYWIPTIGAVVIVGAFAAGRSFLAERHAS</sequence>
<keyword evidence="9" id="KW-1185">Reference proteome</keyword>
<feature type="transmembrane region" description="Helical" evidence="7">
    <location>
        <begin position="453"/>
        <end position="474"/>
    </location>
</feature>
<evidence type="ECO:0000256" key="6">
    <source>
        <dbReference type="RuleBase" id="RU003732"/>
    </source>
</evidence>
<evidence type="ECO:0000256" key="1">
    <source>
        <dbReference type="ARBA" id="ARBA00004141"/>
    </source>
</evidence>
<reference evidence="8 9" key="1">
    <citation type="submission" date="2020-08" db="EMBL/GenBank/DDBJ databases">
        <title>Genomic Encyclopedia of Type Strains, Phase III (KMG-III): the genomes of soil and plant-associated and newly described type strains.</title>
        <authorList>
            <person name="Whitman W."/>
        </authorList>
    </citation>
    <scope>NUCLEOTIDE SEQUENCE [LARGE SCALE GENOMIC DNA]</scope>
    <source>
        <strain evidence="8 9">CECT 5995</strain>
    </source>
</reference>
<dbReference type="PRINTS" id="PR00176">
    <property type="entry name" value="NANEUSMPORT"/>
</dbReference>
<feature type="transmembrane region" description="Helical" evidence="7">
    <location>
        <begin position="12"/>
        <end position="30"/>
    </location>
</feature>
<dbReference type="NCBIfam" id="NF037979">
    <property type="entry name" value="Na_transp"/>
    <property type="match status" value="1"/>
</dbReference>
<organism evidence="8 9">
    <name type="scientific">Halomonas organivorans</name>
    <dbReference type="NCBI Taxonomy" id="257772"/>
    <lineage>
        <taxon>Bacteria</taxon>
        <taxon>Pseudomonadati</taxon>
        <taxon>Pseudomonadota</taxon>
        <taxon>Gammaproteobacteria</taxon>
        <taxon>Oceanospirillales</taxon>
        <taxon>Halomonadaceae</taxon>
        <taxon>Halomonas</taxon>
    </lineage>
</organism>
<dbReference type="PANTHER" id="PTHR42948:SF1">
    <property type="entry name" value="TRANSPORTER"/>
    <property type="match status" value="1"/>
</dbReference>
<evidence type="ECO:0000256" key="5">
    <source>
        <dbReference type="ARBA" id="ARBA00023136"/>
    </source>
</evidence>
<protein>
    <recommendedName>
        <fullName evidence="6">Transporter</fullName>
    </recommendedName>
</protein>
<dbReference type="SUPFAM" id="SSF161070">
    <property type="entry name" value="SNF-like"/>
    <property type="match status" value="1"/>
</dbReference>
<evidence type="ECO:0000313" key="8">
    <source>
        <dbReference type="EMBL" id="MBB3140517.1"/>
    </source>
</evidence>
<gene>
    <name evidence="8" type="ORF">FHR96_001379</name>
</gene>
<dbReference type="PROSITE" id="PS00610">
    <property type="entry name" value="NA_NEUROTRAN_SYMP_1"/>
    <property type="match status" value="1"/>
</dbReference>
<feature type="transmembrane region" description="Helical" evidence="7">
    <location>
        <begin position="387"/>
        <end position="408"/>
    </location>
</feature>
<feature type="transmembrane region" description="Helical" evidence="7">
    <location>
        <begin position="346"/>
        <end position="367"/>
    </location>
</feature>
<dbReference type="InterPro" id="IPR000175">
    <property type="entry name" value="Na/ntran_symport"/>
</dbReference>
<dbReference type="EMBL" id="JACHXM010000004">
    <property type="protein sequence ID" value="MBB3140517.1"/>
    <property type="molecule type" value="Genomic_DNA"/>
</dbReference>
<keyword evidence="6" id="KW-0769">Symport</keyword>